<name>A0ABU6RVD8_9FABA</name>
<gene>
    <name evidence="1" type="ORF">PIB30_093306</name>
</gene>
<keyword evidence="2" id="KW-1185">Reference proteome</keyword>
<sequence length="124" mass="13914">MEVRKPITFHQEGTKSFKTLGELGAVNEERKASNEELEVRGEGAVASASFVAFFQDLRHNLSFLISKHNIDNSEQTNQHLPSAYLPIARGYRNRSTDHRDLLPSLASSFFSVASDMSLYLEPTL</sequence>
<accession>A0ABU6RVD8</accession>
<protein>
    <submittedName>
        <fullName evidence="1">Uncharacterized protein</fullName>
    </submittedName>
</protein>
<reference evidence="1 2" key="1">
    <citation type="journal article" date="2023" name="Plants (Basel)">
        <title>Bridging the Gap: Combining Genomics and Transcriptomics Approaches to Understand Stylosanthes scabra, an Orphan Legume from the Brazilian Caatinga.</title>
        <authorList>
            <person name="Ferreira-Neto J.R.C."/>
            <person name="da Silva M.D."/>
            <person name="Binneck E."/>
            <person name="de Melo N.F."/>
            <person name="da Silva R.H."/>
            <person name="de Melo A.L.T.M."/>
            <person name="Pandolfi V."/>
            <person name="Bustamante F.O."/>
            <person name="Brasileiro-Vidal A.C."/>
            <person name="Benko-Iseppon A.M."/>
        </authorList>
    </citation>
    <scope>NUCLEOTIDE SEQUENCE [LARGE SCALE GENOMIC DNA]</scope>
    <source>
        <tissue evidence="1">Leaves</tissue>
    </source>
</reference>
<evidence type="ECO:0000313" key="2">
    <source>
        <dbReference type="Proteomes" id="UP001341840"/>
    </source>
</evidence>
<dbReference type="EMBL" id="JASCZI010032190">
    <property type="protein sequence ID" value="MED6127982.1"/>
    <property type="molecule type" value="Genomic_DNA"/>
</dbReference>
<proteinExistence type="predicted"/>
<evidence type="ECO:0000313" key="1">
    <source>
        <dbReference type="EMBL" id="MED6127982.1"/>
    </source>
</evidence>
<organism evidence="1 2">
    <name type="scientific">Stylosanthes scabra</name>
    <dbReference type="NCBI Taxonomy" id="79078"/>
    <lineage>
        <taxon>Eukaryota</taxon>
        <taxon>Viridiplantae</taxon>
        <taxon>Streptophyta</taxon>
        <taxon>Embryophyta</taxon>
        <taxon>Tracheophyta</taxon>
        <taxon>Spermatophyta</taxon>
        <taxon>Magnoliopsida</taxon>
        <taxon>eudicotyledons</taxon>
        <taxon>Gunneridae</taxon>
        <taxon>Pentapetalae</taxon>
        <taxon>rosids</taxon>
        <taxon>fabids</taxon>
        <taxon>Fabales</taxon>
        <taxon>Fabaceae</taxon>
        <taxon>Papilionoideae</taxon>
        <taxon>50 kb inversion clade</taxon>
        <taxon>dalbergioids sensu lato</taxon>
        <taxon>Dalbergieae</taxon>
        <taxon>Pterocarpus clade</taxon>
        <taxon>Stylosanthes</taxon>
    </lineage>
</organism>
<dbReference type="Proteomes" id="UP001341840">
    <property type="component" value="Unassembled WGS sequence"/>
</dbReference>
<comment type="caution">
    <text evidence="1">The sequence shown here is derived from an EMBL/GenBank/DDBJ whole genome shotgun (WGS) entry which is preliminary data.</text>
</comment>